<dbReference type="EMBL" id="JAEHOC010000041">
    <property type="protein sequence ID" value="KAG2427263.1"/>
    <property type="molecule type" value="Genomic_DNA"/>
</dbReference>
<dbReference type="Proteomes" id="UP000650467">
    <property type="component" value="Unassembled WGS sequence"/>
</dbReference>
<sequence length="298" mass="31705">MHNRVLKGMNRRKLTSALSRLGARFSSGPVSSAQIVQKQQMEGLLASRPDIEQKVATLMDPKIFAKTMDKYYFQRNVDAHVNTDQQLKADMEALVEDGVVDLFESELPDECQILRQHDRFLGILPTPSPSAYSAAAMWPQHTGSMVLAKLVAQYVHDRPMQYDKMVRNPPYLEWKEWKREKQEAADRQAAEAAAAEAAAAEAAAAAPAAAAAKGAAEGPEAPAAAGPSASRARWDAVLGSCCQRAAFVTAQQPGTARSVHTAAAAATVAAAGVAASVAAVVAEGGKPPPQQQQVGHVD</sequence>
<evidence type="ECO:0000313" key="1">
    <source>
        <dbReference type="EMBL" id="KAG2427263.1"/>
    </source>
</evidence>
<comment type="caution">
    <text evidence="1">The sequence shown here is derived from an EMBL/GenBank/DDBJ whole genome shotgun (WGS) entry which is preliminary data.</text>
</comment>
<organism evidence="1 2">
    <name type="scientific">Chlamydomonas incerta</name>
    <dbReference type="NCBI Taxonomy" id="51695"/>
    <lineage>
        <taxon>Eukaryota</taxon>
        <taxon>Viridiplantae</taxon>
        <taxon>Chlorophyta</taxon>
        <taxon>core chlorophytes</taxon>
        <taxon>Chlorophyceae</taxon>
        <taxon>CS clade</taxon>
        <taxon>Chlamydomonadales</taxon>
        <taxon>Chlamydomonadaceae</taxon>
        <taxon>Chlamydomonas</taxon>
    </lineage>
</organism>
<keyword evidence="2" id="KW-1185">Reference proteome</keyword>
<accession>A0A835SPC4</accession>
<gene>
    <name evidence="1" type="ORF">HXX76_012459</name>
</gene>
<dbReference type="OrthoDB" id="10543440at2759"/>
<proteinExistence type="predicted"/>
<reference evidence="1" key="1">
    <citation type="journal article" date="2020" name="bioRxiv">
        <title>Comparative genomics of Chlamydomonas.</title>
        <authorList>
            <person name="Craig R.J."/>
            <person name="Hasan A.R."/>
            <person name="Ness R.W."/>
            <person name="Keightley P.D."/>
        </authorList>
    </citation>
    <scope>NUCLEOTIDE SEQUENCE</scope>
    <source>
        <strain evidence="1">SAG 7.73</strain>
    </source>
</reference>
<evidence type="ECO:0000313" key="2">
    <source>
        <dbReference type="Proteomes" id="UP000650467"/>
    </source>
</evidence>
<protein>
    <submittedName>
        <fullName evidence="1">Uncharacterized protein</fullName>
    </submittedName>
</protein>
<dbReference type="AlphaFoldDB" id="A0A835SPC4"/>
<name>A0A835SPC4_CHLIN</name>